<name>A0AAU1IBC8_9ACTN</name>
<reference evidence="1" key="1">
    <citation type="submission" date="2022-10" db="EMBL/GenBank/DDBJ databases">
        <title>The complete genomes of actinobacterial strains from the NBC collection.</title>
        <authorList>
            <person name="Joergensen T.S."/>
            <person name="Alvarez Arevalo M."/>
            <person name="Sterndorff E.B."/>
            <person name="Faurdal D."/>
            <person name="Vuksanovic O."/>
            <person name="Mourched A.-S."/>
            <person name="Charusanti P."/>
            <person name="Shaw S."/>
            <person name="Blin K."/>
            <person name="Weber T."/>
        </authorList>
    </citation>
    <scope>NUCLEOTIDE SEQUENCE</scope>
    <source>
        <strain evidence="1">NBC 00180</strain>
    </source>
</reference>
<sequence length="96" mass="10588">MAEETVRGSVPLLVTVRVRGVLWLLMPVGSKPRVLWSTLRAPLVPVALRGMVRSWAVVLRVRAALRGPGAWGVWVRVRVQVWVGGRGAVQVLSVMR</sequence>
<dbReference type="EMBL" id="CP108140">
    <property type="protein sequence ID" value="WTP91444.1"/>
    <property type="molecule type" value="Genomic_DNA"/>
</dbReference>
<organism evidence="1">
    <name type="scientific">Streptomyces sp. NBC_00180</name>
    <dbReference type="NCBI Taxonomy" id="2903632"/>
    <lineage>
        <taxon>Bacteria</taxon>
        <taxon>Bacillati</taxon>
        <taxon>Actinomycetota</taxon>
        <taxon>Actinomycetes</taxon>
        <taxon>Kitasatosporales</taxon>
        <taxon>Streptomycetaceae</taxon>
        <taxon>Streptomyces</taxon>
    </lineage>
</organism>
<gene>
    <name evidence="1" type="ORF">OG477_41910</name>
</gene>
<protein>
    <submittedName>
        <fullName evidence="1">Uncharacterized protein</fullName>
    </submittedName>
</protein>
<evidence type="ECO:0000313" key="1">
    <source>
        <dbReference type="EMBL" id="WTP91444.1"/>
    </source>
</evidence>
<proteinExistence type="predicted"/>
<dbReference type="AlphaFoldDB" id="A0AAU1IBC8"/>
<accession>A0AAU1IBC8</accession>